<protein>
    <recommendedName>
        <fullName evidence="4">chitinase</fullName>
        <ecNumber evidence="4">3.2.1.14</ecNumber>
    </recommendedName>
</protein>
<evidence type="ECO:0000259" key="12">
    <source>
        <dbReference type="PROSITE" id="PS51910"/>
    </source>
</evidence>
<organism evidence="13 14">
    <name type="scientific">Chaetomium strumarium</name>
    <dbReference type="NCBI Taxonomy" id="1170767"/>
    <lineage>
        <taxon>Eukaryota</taxon>
        <taxon>Fungi</taxon>
        <taxon>Dikarya</taxon>
        <taxon>Ascomycota</taxon>
        <taxon>Pezizomycotina</taxon>
        <taxon>Sordariomycetes</taxon>
        <taxon>Sordariomycetidae</taxon>
        <taxon>Sordariales</taxon>
        <taxon>Chaetomiaceae</taxon>
        <taxon>Chaetomium</taxon>
    </lineage>
</organism>
<evidence type="ECO:0000256" key="2">
    <source>
        <dbReference type="ARBA" id="ARBA00004613"/>
    </source>
</evidence>
<dbReference type="GeneID" id="87886315"/>
<feature type="domain" description="GH18" evidence="12">
    <location>
        <begin position="9"/>
        <end position="354"/>
    </location>
</feature>
<dbReference type="InterPro" id="IPR011583">
    <property type="entry name" value="Chitinase_II/V-like_cat"/>
</dbReference>
<sequence>MATTASPSRVNAVYYPSWRVYRGLTPSSMDLGRITHIIYAFLRVNKDGSLRHIDRYADMTLPIPSENVMGALAALARVKTTHPHIRTLISIGGGAGSAEFPFLAADPSAVARFTVETRAFIEKWSFDGVDLDWEHPANPTQASHYLALLRSFRYALPAPRYLLTTALPTGQYILKHLDLGGLNDVVDYVNLMAYDFFGPWTKTAGHHAQLHCPPGGEGPAAAGKSAASGVGFSIQNGLDPAKIVLGIPLYARTFKLGVPNNSKEACGTIEYRDLQREWVQNATVCKLTGAASYLCEREEGTQMLVSFDVPETLRMKAAYVRSKGLGGLFYWTGTGDRDGAEEGLVGVGFAEMRK</sequence>
<dbReference type="Gene3D" id="3.10.50.10">
    <property type="match status" value="1"/>
</dbReference>
<evidence type="ECO:0000256" key="6">
    <source>
        <dbReference type="ARBA" id="ARBA00022801"/>
    </source>
</evidence>
<dbReference type="InterPro" id="IPR050314">
    <property type="entry name" value="Glycosyl_Hydrlase_18"/>
</dbReference>
<dbReference type="AlphaFoldDB" id="A0AAJ0M0Y0"/>
<evidence type="ECO:0000313" key="14">
    <source>
        <dbReference type="Proteomes" id="UP001273166"/>
    </source>
</evidence>
<dbReference type="SUPFAM" id="SSF51445">
    <property type="entry name" value="(Trans)glycosidases"/>
    <property type="match status" value="1"/>
</dbReference>
<comment type="catalytic activity">
    <reaction evidence="1">
        <text>Random endo-hydrolysis of N-acetyl-beta-D-glucosaminide (1-&gt;4)-beta-linkages in chitin and chitodextrins.</text>
        <dbReference type="EC" id="3.2.1.14"/>
    </reaction>
</comment>
<evidence type="ECO:0000313" key="13">
    <source>
        <dbReference type="EMBL" id="KAK3304937.1"/>
    </source>
</evidence>
<evidence type="ECO:0000256" key="5">
    <source>
        <dbReference type="ARBA" id="ARBA00022525"/>
    </source>
</evidence>
<dbReference type="PROSITE" id="PS01095">
    <property type="entry name" value="GH18_1"/>
    <property type="match status" value="1"/>
</dbReference>
<proteinExistence type="inferred from homology"/>
<evidence type="ECO:0000256" key="10">
    <source>
        <dbReference type="ARBA" id="ARBA00023326"/>
    </source>
</evidence>
<dbReference type="Pfam" id="PF00704">
    <property type="entry name" value="Glyco_hydro_18"/>
    <property type="match status" value="1"/>
</dbReference>
<dbReference type="PRINTS" id="PR00551">
    <property type="entry name" value="2SGLOBULIN"/>
</dbReference>
<keyword evidence="7" id="KW-0146">Chitin degradation</keyword>
<keyword evidence="9 11" id="KW-0326">Glycosidase</keyword>
<dbReference type="Proteomes" id="UP001273166">
    <property type="component" value="Unassembled WGS sequence"/>
</dbReference>
<dbReference type="GO" id="GO:0008843">
    <property type="term" value="F:endochitinase activity"/>
    <property type="evidence" value="ECO:0007669"/>
    <property type="project" value="UniProtKB-EC"/>
</dbReference>
<gene>
    <name evidence="13" type="ORF">B0T15DRAFT_504092</name>
</gene>
<keyword evidence="5" id="KW-0964">Secreted</keyword>
<dbReference type="PANTHER" id="PTHR11177">
    <property type="entry name" value="CHITINASE"/>
    <property type="match status" value="1"/>
</dbReference>
<evidence type="ECO:0000256" key="11">
    <source>
        <dbReference type="RuleBase" id="RU000489"/>
    </source>
</evidence>
<evidence type="ECO:0000256" key="3">
    <source>
        <dbReference type="ARBA" id="ARBA00008682"/>
    </source>
</evidence>
<reference evidence="13" key="1">
    <citation type="journal article" date="2023" name="Mol. Phylogenet. Evol.">
        <title>Genome-scale phylogeny and comparative genomics of the fungal order Sordariales.</title>
        <authorList>
            <person name="Hensen N."/>
            <person name="Bonometti L."/>
            <person name="Westerberg I."/>
            <person name="Brannstrom I.O."/>
            <person name="Guillou S."/>
            <person name="Cros-Aarteil S."/>
            <person name="Calhoun S."/>
            <person name="Haridas S."/>
            <person name="Kuo A."/>
            <person name="Mondo S."/>
            <person name="Pangilinan J."/>
            <person name="Riley R."/>
            <person name="LaButti K."/>
            <person name="Andreopoulos B."/>
            <person name="Lipzen A."/>
            <person name="Chen C."/>
            <person name="Yan M."/>
            <person name="Daum C."/>
            <person name="Ng V."/>
            <person name="Clum A."/>
            <person name="Steindorff A."/>
            <person name="Ohm R.A."/>
            <person name="Martin F."/>
            <person name="Silar P."/>
            <person name="Natvig D.O."/>
            <person name="Lalanne C."/>
            <person name="Gautier V."/>
            <person name="Ament-Velasquez S.L."/>
            <person name="Kruys A."/>
            <person name="Hutchinson M.I."/>
            <person name="Powell A.J."/>
            <person name="Barry K."/>
            <person name="Miller A.N."/>
            <person name="Grigoriev I.V."/>
            <person name="Debuchy R."/>
            <person name="Gladieux P."/>
            <person name="Hiltunen Thoren M."/>
            <person name="Johannesson H."/>
        </authorList>
    </citation>
    <scope>NUCLEOTIDE SEQUENCE</scope>
    <source>
        <strain evidence="13">CBS 333.67</strain>
    </source>
</reference>
<evidence type="ECO:0000256" key="4">
    <source>
        <dbReference type="ARBA" id="ARBA00012729"/>
    </source>
</evidence>
<evidence type="ECO:0000256" key="1">
    <source>
        <dbReference type="ARBA" id="ARBA00000822"/>
    </source>
</evidence>
<keyword evidence="8" id="KW-0119">Carbohydrate metabolism</keyword>
<name>A0AAJ0M0Y0_9PEZI</name>
<comment type="similarity">
    <text evidence="3">Belongs to the glycosyl hydrolase 18 family. Chitinase class V subfamily.</text>
</comment>
<dbReference type="InterPro" id="IPR000677">
    <property type="entry name" value="Chitinase-like"/>
</dbReference>
<comment type="caution">
    <text evidence="13">The sequence shown here is derived from an EMBL/GenBank/DDBJ whole genome shotgun (WGS) entry which is preliminary data.</text>
</comment>
<keyword evidence="6 11" id="KW-0378">Hydrolase</keyword>
<dbReference type="GO" id="GO:0008061">
    <property type="term" value="F:chitin binding"/>
    <property type="evidence" value="ECO:0007669"/>
    <property type="project" value="InterPro"/>
</dbReference>
<evidence type="ECO:0000256" key="7">
    <source>
        <dbReference type="ARBA" id="ARBA00023024"/>
    </source>
</evidence>
<dbReference type="EC" id="3.2.1.14" evidence="4"/>
<dbReference type="EMBL" id="JAUDZG010000005">
    <property type="protein sequence ID" value="KAK3304937.1"/>
    <property type="molecule type" value="Genomic_DNA"/>
</dbReference>
<reference evidence="13" key="2">
    <citation type="submission" date="2023-06" db="EMBL/GenBank/DDBJ databases">
        <authorList>
            <consortium name="Lawrence Berkeley National Laboratory"/>
            <person name="Mondo S.J."/>
            <person name="Hensen N."/>
            <person name="Bonometti L."/>
            <person name="Westerberg I."/>
            <person name="Brannstrom I.O."/>
            <person name="Guillou S."/>
            <person name="Cros-Aarteil S."/>
            <person name="Calhoun S."/>
            <person name="Haridas S."/>
            <person name="Kuo A."/>
            <person name="Pangilinan J."/>
            <person name="Riley R."/>
            <person name="Labutti K."/>
            <person name="Andreopoulos B."/>
            <person name="Lipzen A."/>
            <person name="Chen C."/>
            <person name="Yanf M."/>
            <person name="Daum C."/>
            <person name="Ng V."/>
            <person name="Clum A."/>
            <person name="Steindorff A."/>
            <person name="Ohm R."/>
            <person name="Martin F."/>
            <person name="Silar P."/>
            <person name="Natvig D."/>
            <person name="Lalanne C."/>
            <person name="Gautier V."/>
            <person name="Ament-Velasquez S.L."/>
            <person name="Kruys A."/>
            <person name="Hutchinson M.I."/>
            <person name="Powell A.J."/>
            <person name="Barry K."/>
            <person name="Miller A.N."/>
            <person name="Grigoriev I.V."/>
            <person name="Debuchy R."/>
            <person name="Gladieux P."/>
            <person name="Thoren M.H."/>
            <person name="Johannesson H."/>
        </authorList>
    </citation>
    <scope>NUCLEOTIDE SEQUENCE</scope>
    <source>
        <strain evidence="13">CBS 333.67</strain>
    </source>
</reference>
<dbReference type="GO" id="GO:0005576">
    <property type="term" value="C:extracellular region"/>
    <property type="evidence" value="ECO:0007669"/>
    <property type="project" value="UniProtKB-SubCell"/>
</dbReference>
<comment type="subcellular location">
    <subcellularLocation>
        <location evidence="2">Secreted</location>
    </subcellularLocation>
</comment>
<accession>A0AAJ0M0Y0</accession>
<dbReference type="RefSeq" id="XP_062720717.1">
    <property type="nucleotide sequence ID" value="XM_062867486.1"/>
</dbReference>
<keyword evidence="10" id="KW-0624">Polysaccharide degradation</keyword>
<dbReference type="InterPro" id="IPR017853">
    <property type="entry name" value="GH"/>
</dbReference>
<dbReference type="Gene3D" id="3.20.20.80">
    <property type="entry name" value="Glycosidases"/>
    <property type="match status" value="1"/>
</dbReference>
<dbReference type="GO" id="GO:0006032">
    <property type="term" value="P:chitin catabolic process"/>
    <property type="evidence" value="ECO:0007669"/>
    <property type="project" value="UniProtKB-KW"/>
</dbReference>
<keyword evidence="14" id="KW-1185">Reference proteome</keyword>
<evidence type="ECO:0000256" key="9">
    <source>
        <dbReference type="ARBA" id="ARBA00023295"/>
    </source>
</evidence>
<evidence type="ECO:0000256" key="8">
    <source>
        <dbReference type="ARBA" id="ARBA00023277"/>
    </source>
</evidence>
<dbReference type="GO" id="GO:0000272">
    <property type="term" value="P:polysaccharide catabolic process"/>
    <property type="evidence" value="ECO:0007669"/>
    <property type="project" value="UniProtKB-KW"/>
</dbReference>
<dbReference type="InterPro" id="IPR029070">
    <property type="entry name" value="Chitinase_insertion_sf"/>
</dbReference>
<dbReference type="InterPro" id="IPR001223">
    <property type="entry name" value="Glyco_hydro18_cat"/>
</dbReference>
<dbReference type="SMART" id="SM00636">
    <property type="entry name" value="Glyco_18"/>
    <property type="match status" value="1"/>
</dbReference>
<dbReference type="PANTHER" id="PTHR11177:SF228">
    <property type="entry name" value="CHITINASE"/>
    <property type="match status" value="1"/>
</dbReference>
<dbReference type="PROSITE" id="PS51910">
    <property type="entry name" value="GH18_2"/>
    <property type="match status" value="1"/>
</dbReference>
<dbReference type="InterPro" id="IPR001579">
    <property type="entry name" value="Glyco_hydro_18_chit_AS"/>
</dbReference>